<dbReference type="RefSeq" id="WP_169678738.1">
    <property type="nucleotide sequence ID" value="NZ_JABBNU010000003.1"/>
</dbReference>
<sequence length="198" mass="22373">MNQIHLITIGLILSLSVNAQGLNNEQYPIDESDIKNINSIFHGIDTYKFFVNAKSSEDLDVKIVTYKYGEKVGTKTLIKSMIESYGINPIDKKNGDDFIRIYIQNSLADKNEVKIGFKYLNITSPKLFPQLDLKFIQTRAFSDVPSFIEKNTPVLAVYGNYGGNLISCPGDAKSEDVIKLYDWVSLIYIDKLDNNISE</sequence>
<organism evidence="1 2">
    <name type="scientific">Marinigracilibium pacificum</name>
    <dbReference type="NCBI Taxonomy" id="2729599"/>
    <lineage>
        <taxon>Bacteria</taxon>
        <taxon>Pseudomonadati</taxon>
        <taxon>Bacteroidota</taxon>
        <taxon>Cytophagia</taxon>
        <taxon>Cytophagales</taxon>
        <taxon>Flammeovirgaceae</taxon>
        <taxon>Marinigracilibium</taxon>
    </lineage>
</organism>
<keyword evidence="2" id="KW-1185">Reference proteome</keyword>
<accession>A0A848J022</accession>
<comment type="caution">
    <text evidence="1">The sequence shown here is derived from an EMBL/GenBank/DDBJ whole genome shotgun (WGS) entry which is preliminary data.</text>
</comment>
<evidence type="ECO:0000313" key="1">
    <source>
        <dbReference type="EMBL" id="NMM47824.1"/>
    </source>
</evidence>
<reference evidence="1 2" key="1">
    <citation type="submission" date="2020-04" db="EMBL/GenBank/DDBJ databases">
        <title>Flammeovirgaceae bacterium KN852 isolated from deep sea.</title>
        <authorList>
            <person name="Zhang D.-C."/>
        </authorList>
    </citation>
    <scope>NUCLEOTIDE SEQUENCE [LARGE SCALE GENOMIC DNA]</scope>
    <source>
        <strain evidence="1 2">KN852</strain>
    </source>
</reference>
<proteinExistence type="predicted"/>
<dbReference type="Proteomes" id="UP000559010">
    <property type="component" value="Unassembled WGS sequence"/>
</dbReference>
<gene>
    <name evidence="1" type="ORF">HH304_05385</name>
</gene>
<protein>
    <submittedName>
        <fullName evidence="1">Uncharacterized protein</fullName>
    </submittedName>
</protein>
<dbReference type="AlphaFoldDB" id="A0A848J022"/>
<dbReference type="EMBL" id="JABBNU010000003">
    <property type="protein sequence ID" value="NMM47824.1"/>
    <property type="molecule type" value="Genomic_DNA"/>
</dbReference>
<name>A0A848J022_9BACT</name>
<evidence type="ECO:0000313" key="2">
    <source>
        <dbReference type="Proteomes" id="UP000559010"/>
    </source>
</evidence>